<sequence>MTRYTYLSNACQLITISRLPCKKISTFAFAYLANNVRRQPASYVYQRAKSLKFPLSSPRDDITWACLKLRPHSQFTSLAATAMHKGPSTPSSASPSLESLSDDDGNYPVASKDHGEAGPLLSGQSEAEVEDTLAEESQTQDSVVIHAREYQLEMFEESLKRNIIVAMETGTGKTQVAVLRIQAELAKPGTDKIIWFLAPTVALCQQQFRVLKSQISAVQIKLLIGEDGIETWSDVRTWDEYLTNVRVVVSTYQVLLEAVTHAFVRLDRLSLIVFDEAHNCRGKHPGSLIMSRYRENKSAGLPVPSILGLSASPIMSSKLDTLEDIERTLDAVCKGPTIHREELRSIVKQPSMNCVSYSLPSGIPVTSTMRSLSEVYKGLDIYQDPYIVRRQKDTSERSRAELLNALKKRSTYVTQQMQSLWRRSGEIQQELGSWAVDYYISVAISQFLESIQQNNQWFREWAFAEKQYLANALRKVQISIPPPFDASISEISDKITVLARELLRSPDETIGIIFVREVSTVTILSHILSIHPLTKDRFRIGTMIGTSNYAGKKRDLGALARANSSQDLEGFRNGMINLLIGTSVLEEGIDVPACNMVICFDKPDNLKAFIQRRGRARMRESKLILLLSDESPAGQINEWMALEEEMKKRYEDEMRQLLELEESEESDIEPLFIPETGAKLDFDQAKSHLEHFCKKLSVRQYADLRPYYIFRETEIPGKGLPQISATVVLPMSLPPELRRVESSGVWCSEKNASKDAAFQAYVAIYKAGLLNDNLLPLKDEFLQEAQSRVGEAEVCERWSPWTQVAHAWARQLELYQRRLRLVDQKGDVLCEFDASLPVPFWELDGFELFWDGSTSWRVEVGEMKTVLAHDLRIDQSPALINLAWRHRLVKANDEAQFILYLRSPTQDILPQQFLNQKAIDETCLGNSGLIRNNQGYPFFFKACLPTLHPPLKVTQMLADEPVDVPWLVLEKWPRRRDFLHPLKDASTKPAIINWPAHLCRMDDIHVSNVYFGAFIPAILHMIEIYLVAYELCSTLLKDVGFSNIALVLTAISAPAADEATNYQRLEFLGDSILKTSTAATVTANYPHFPEGYLDAIKTNIVSNTRLYRATIETGLDKFILNNRFTAAKWKPPYVEDFLNAEADGDKKRKMGTKILADVVEALIGAAYLDGGMPKALSCIRVFLPEVDWRSFDSACSALFSQTPMSTQLPDALVSLEELIGYSFRNKNLLVEAATHSSFGLVNAAGSCMERLEFLGDAVLDSIIVSVIWELNLEPRDMHLLRTASVNADLLGFLGMEWTVPQVATEISKDGTATETRTHIPFWKFMRHVAPEMGAAQRAAEERHALERDGILEAIRNAETYPWAQLAHLHIPKFFSDFFESVLGAVWVDSGGSSEACAAVAERAGILPYLRRIVADGVDVLHPKNHLGILAGKSLKTVEYRTKVRKAADGDGSRDLSCRILVAGEVIVEVGGGVSYEEVQTRAAELAYKILKERGGRGSNGAEGSDDRMME</sequence>
<organism evidence="1 2">
    <name type="scientific">Hypoxylon rubiginosum</name>
    <dbReference type="NCBI Taxonomy" id="110542"/>
    <lineage>
        <taxon>Eukaryota</taxon>
        <taxon>Fungi</taxon>
        <taxon>Dikarya</taxon>
        <taxon>Ascomycota</taxon>
        <taxon>Pezizomycotina</taxon>
        <taxon>Sordariomycetes</taxon>
        <taxon>Xylariomycetidae</taxon>
        <taxon>Xylariales</taxon>
        <taxon>Hypoxylaceae</taxon>
        <taxon>Hypoxylon</taxon>
    </lineage>
</organism>
<proteinExistence type="predicted"/>
<keyword evidence="2" id="KW-1185">Reference proteome</keyword>
<name>A0ACB9ZGS8_9PEZI</name>
<evidence type="ECO:0000313" key="2">
    <source>
        <dbReference type="Proteomes" id="UP001497700"/>
    </source>
</evidence>
<gene>
    <name evidence="1" type="ORF">F4820DRAFT_402997</name>
</gene>
<evidence type="ECO:0000313" key="1">
    <source>
        <dbReference type="EMBL" id="KAI4870679.1"/>
    </source>
</evidence>
<reference evidence="1 2" key="1">
    <citation type="journal article" date="2022" name="New Phytol.">
        <title>Ecological generalism drives hyperdiversity of secondary metabolite gene clusters in xylarialean endophytes.</title>
        <authorList>
            <person name="Franco M.E.E."/>
            <person name="Wisecaver J.H."/>
            <person name="Arnold A.E."/>
            <person name="Ju Y.M."/>
            <person name="Slot J.C."/>
            <person name="Ahrendt S."/>
            <person name="Moore L.P."/>
            <person name="Eastman K.E."/>
            <person name="Scott K."/>
            <person name="Konkel Z."/>
            <person name="Mondo S.J."/>
            <person name="Kuo A."/>
            <person name="Hayes R.D."/>
            <person name="Haridas S."/>
            <person name="Andreopoulos B."/>
            <person name="Riley R."/>
            <person name="LaButti K."/>
            <person name="Pangilinan J."/>
            <person name="Lipzen A."/>
            <person name="Amirebrahimi M."/>
            <person name="Yan J."/>
            <person name="Adam C."/>
            <person name="Keymanesh K."/>
            <person name="Ng V."/>
            <person name="Louie K."/>
            <person name="Northen T."/>
            <person name="Drula E."/>
            <person name="Henrissat B."/>
            <person name="Hsieh H.M."/>
            <person name="Youens-Clark K."/>
            <person name="Lutzoni F."/>
            <person name="Miadlikowska J."/>
            <person name="Eastwood D.C."/>
            <person name="Hamelin R.C."/>
            <person name="Grigoriev I.V."/>
            <person name="U'Ren J.M."/>
        </authorList>
    </citation>
    <scope>NUCLEOTIDE SEQUENCE [LARGE SCALE GENOMIC DNA]</scope>
    <source>
        <strain evidence="1 2">CBS 119005</strain>
    </source>
</reference>
<dbReference type="Proteomes" id="UP001497700">
    <property type="component" value="Unassembled WGS sequence"/>
</dbReference>
<accession>A0ACB9ZGS8</accession>
<comment type="caution">
    <text evidence="1">The sequence shown here is derived from an EMBL/GenBank/DDBJ whole genome shotgun (WGS) entry which is preliminary data.</text>
</comment>
<protein>
    <submittedName>
        <fullName evidence="1">Uncharacterized protein</fullName>
    </submittedName>
</protein>
<dbReference type="EMBL" id="MU393423">
    <property type="protein sequence ID" value="KAI4870679.1"/>
    <property type="molecule type" value="Genomic_DNA"/>
</dbReference>